<comment type="caution">
    <text evidence="2">The sequence shown here is derived from an EMBL/GenBank/DDBJ whole genome shotgun (WGS) entry which is preliminary data.</text>
</comment>
<organism evidence="2 3">
    <name type="scientific">Pseudophaeobacter arcticus</name>
    <dbReference type="NCBI Taxonomy" id="385492"/>
    <lineage>
        <taxon>Bacteria</taxon>
        <taxon>Pseudomonadati</taxon>
        <taxon>Pseudomonadota</taxon>
        <taxon>Alphaproteobacteria</taxon>
        <taxon>Rhodobacterales</taxon>
        <taxon>Paracoccaceae</taxon>
        <taxon>Pseudophaeobacter</taxon>
    </lineage>
</organism>
<feature type="domain" description="Aminoglycoside phosphotransferase" evidence="1">
    <location>
        <begin position="2"/>
        <end position="212"/>
    </location>
</feature>
<dbReference type="Proteomes" id="UP001441944">
    <property type="component" value="Unassembled WGS sequence"/>
</dbReference>
<gene>
    <name evidence="2" type="ORF">NBRC116598_01370</name>
</gene>
<dbReference type="InterPro" id="IPR011009">
    <property type="entry name" value="Kinase-like_dom_sf"/>
</dbReference>
<dbReference type="Gene3D" id="3.90.1200.10">
    <property type="match status" value="1"/>
</dbReference>
<protein>
    <recommendedName>
        <fullName evidence="1">Aminoglycoside phosphotransferase domain-containing protein</fullName>
    </recommendedName>
</protein>
<dbReference type="SUPFAM" id="SSF56112">
    <property type="entry name" value="Protein kinase-like (PK-like)"/>
    <property type="match status" value="1"/>
</dbReference>
<evidence type="ECO:0000259" key="1">
    <source>
        <dbReference type="Pfam" id="PF01636"/>
    </source>
</evidence>
<sequence length="265" mass="28894">MPLQGGRSNRVWRCGDRVVKLYQRQHDNPLFANDPAREAAALVALAGTGMVPALLGSGRFEGHDWLIYGHITGAPWQRDSGHAAQLLGRLHDQPEFSGLPRGVNGSAALEAQGDAILNRCTADPDRVAELRALRPIGQVPPLPLLSLIHGDPVPGNLLAHDGTLTLIDWQCPQMGDPSEDLALFLSPAMQVLYRGAALSPAEEEAFLAAYPDTGVVGRYLSLKPWFHWRMAAYCLWRCADGNPVDQHAFELERAAMDQSCIPNRA</sequence>
<dbReference type="InterPro" id="IPR002575">
    <property type="entry name" value="Aminoglycoside_PTrfase"/>
</dbReference>
<dbReference type="EMBL" id="BAABWU010000001">
    <property type="protein sequence ID" value="GAA6194693.1"/>
    <property type="molecule type" value="Genomic_DNA"/>
</dbReference>
<dbReference type="Pfam" id="PF01636">
    <property type="entry name" value="APH"/>
    <property type="match status" value="1"/>
</dbReference>
<name>A0ABQ0AFR3_9RHOB</name>
<keyword evidence="3" id="KW-1185">Reference proteome</keyword>
<accession>A0ABQ0AFR3</accession>
<reference evidence="2 3" key="1">
    <citation type="submission" date="2024-04" db="EMBL/GenBank/DDBJ databases">
        <title>Draft genome sequence of Pseudophaeobacter arcticus NBRC 116598.</title>
        <authorList>
            <person name="Miyakawa T."/>
            <person name="Kusuya Y."/>
            <person name="Miura T."/>
        </authorList>
    </citation>
    <scope>NUCLEOTIDE SEQUENCE [LARGE SCALE GENOMIC DNA]</scope>
    <source>
        <strain evidence="2 3">SU-CL00105</strain>
    </source>
</reference>
<proteinExistence type="predicted"/>
<evidence type="ECO:0000313" key="3">
    <source>
        <dbReference type="Proteomes" id="UP001441944"/>
    </source>
</evidence>
<evidence type="ECO:0000313" key="2">
    <source>
        <dbReference type="EMBL" id="GAA6194693.1"/>
    </source>
</evidence>